<proteinExistence type="inferred from homology"/>
<feature type="binding site" evidence="7">
    <location>
        <position position="311"/>
    </location>
    <ligand>
        <name>Fe(2+)</name>
        <dbReference type="ChEBI" id="CHEBI:29033"/>
    </ligand>
</feature>
<keyword evidence="4 7" id="KW-0456">Lyase</keyword>
<dbReference type="NCBIfam" id="TIGR00109">
    <property type="entry name" value="hemH"/>
    <property type="match status" value="1"/>
</dbReference>
<protein>
    <recommendedName>
        <fullName evidence="7">Ferrochelatase</fullName>
        <ecNumber evidence="7">4.98.1.1</ecNumber>
    </recommendedName>
    <alternativeName>
        <fullName evidence="7">Heme synthase</fullName>
    </alternativeName>
    <alternativeName>
        <fullName evidence="7">Protoheme ferro-lyase</fullName>
    </alternativeName>
</protein>
<dbReference type="InterPro" id="IPR033644">
    <property type="entry name" value="Ferrochelatase_C"/>
</dbReference>
<evidence type="ECO:0000256" key="1">
    <source>
        <dbReference type="ARBA" id="ARBA00007718"/>
    </source>
</evidence>
<evidence type="ECO:0000256" key="3">
    <source>
        <dbReference type="ARBA" id="ARBA00023133"/>
    </source>
</evidence>
<dbReference type="GO" id="GO:0005737">
    <property type="term" value="C:cytoplasm"/>
    <property type="evidence" value="ECO:0007669"/>
    <property type="project" value="UniProtKB-SubCell"/>
</dbReference>
<keyword evidence="2 7" id="KW-0408">Iron</keyword>
<dbReference type="InterPro" id="IPR001015">
    <property type="entry name" value="Ferrochelatase"/>
</dbReference>
<dbReference type="UniPathway" id="UPA00252">
    <property type="reaction ID" value="UER00325"/>
</dbReference>
<accession>K1L708</accession>
<keyword evidence="10" id="KW-1185">Reference proteome</keyword>
<dbReference type="CDD" id="cd03411">
    <property type="entry name" value="Ferrochelatase_N"/>
    <property type="match status" value="1"/>
</dbReference>
<dbReference type="Pfam" id="PF00762">
    <property type="entry name" value="Ferrochelatase"/>
    <property type="match status" value="1"/>
</dbReference>
<sequence length="356" mass="41183">MVFKKSIVEIDMINKNKAKIGVLLVNLGTPDSTKTGDVRKYLREFLMDGRVIDFPFIPRWMLVNLIIAPFRAPKSAKEYRKLWTDRGSPLLFHTEDLKEKLVKKLDMDKYEVEIAMRYQSPSIEEGLKKLNKANVKKIIVIPLFPQYASATNGSVVDRVMEIARTWQIIPNITFVNNFVDHPIFLEAWAELGKEMMEKEDYDVYLFSYHGLPERQIRKGSVDGYCQLSDKCCANYTKKNQFCYRGQCFHTTRLIADKLGLPEEKVVTCFQSRLGNDPWIKPYTEDLIKEMAEKGVKKVLVFSPAFVADCLETTIEVGEEYKEEFEELGGEHWDLVPSLNSRDTWVDCVKDMVESNT</sequence>
<keyword evidence="3 7" id="KW-0350">Heme biosynthesis</keyword>
<comment type="catalytic activity">
    <reaction evidence="7">
        <text>heme b + 2 H(+) = protoporphyrin IX + Fe(2+)</text>
        <dbReference type="Rhea" id="RHEA:22584"/>
        <dbReference type="ChEBI" id="CHEBI:15378"/>
        <dbReference type="ChEBI" id="CHEBI:29033"/>
        <dbReference type="ChEBI" id="CHEBI:57306"/>
        <dbReference type="ChEBI" id="CHEBI:60344"/>
        <dbReference type="EC" id="4.98.1.1"/>
    </reaction>
</comment>
<evidence type="ECO:0000256" key="7">
    <source>
        <dbReference type="HAMAP-Rule" id="MF_00323"/>
    </source>
</evidence>
<evidence type="ECO:0000256" key="2">
    <source>
        <dbReference type="ARBA" id="ARBA00023004"/>
    </source>
</evidence>
<organism evidence="9 10">
    <name type="scientific">Cecembia lonarensis (strain CCUG 58316 / KCTC 22772 / LW9)</name>
    <dbReference type="NCBI Taxonomy" id="1225176"/>
    <lineage>
        <taxon>Bacteria</taxon>
        <taxon>Pseudomonadati</taxon>
        <taxon>Bacteroidota</taxon>
        <taxon>Cytophagia</taxon>
        <taxon>Cytophagales</taxon>
        <taxon>Cyclobacteriaceae</taxon>
        <taxon>Cecembia</taxon>
    </lineage>
</organism>
<evidence type="ECO:0000313" key="10">
    <source>
        <dbReference type="Proteomes" id="UP000004478"/>
    </source>
</evidence>
<dbReference type="Proteomes" id="UP000004478">
    <property type="component" value="Unassembled WGS sequence"/>
</dbReference>
<evidence type="ECO:0000256" key="8">
    <source>
        <dbReference type="RuleBase" id="RU004185"/>
    </source>
</evidence>
<comment type="catalytic activity">
    <reaction evidence="6">
        <text>Fe-coproporphyrin III + 2 H(+) = coproporphyrin III + Fe(2+)</text>
        <dbReference type="Rhea" id="RHEA:49572"/>
        <dbReference type="ChEBI" id="CHEBI:15378"/>
        <dbReference type="ChEBI" id="CHEBI:29033"/>
        <dbReference type="ChEBI" id="CHEBI:68438"/>
        <dbReference type="ChEBI" id="CHEBI:131725"/>
        <dbReference type="EC" id="4.99.1.9"/>
    </reaction>
    <physiologicalReaction direction="right-to-left" evidence="6">
        <dbReference type="Rhea" id="RHEA:49574"/>
    </physiologicalReaction>
</comment>
<dbReference type="HAMAP" id="MF_00323">
    <property type="entry name" value="Ferrochelatase"/>
    <property type="match status" value="1"/>
</dbReference>
<gene>
    <name evidence="7 9" type="primary">hemH</name>
    <name evidence="9" type="ORF">B879_00753</name>
</gene>
<keyword evidence="7" id="KW-0963">Cytoplasm</keyword>
<dbReference type="AlphaFoldDB" id="K1L708"/>
<keyword evidence="7" id="KW-0479">Metal-binding</keyword>
<dbReference type="EC" id="4.98.1.1" evidence="7"/>
<dbReference type="GO" id="GO:0004325">
    <property type="term" value="F:ferrochelatase activity"/>
    <property type="evidence" value="ECO:0007669"/>
    <property type="project" value="UniProtKB-UniRule"/>
</dbReference>
<dbReference type="EMBL" id="AMGM01000007">
    <property type="protein sequence ID" value="EKB50551.1"/>
    <property type="molecule type" value="Genomic_DNA"/>
</dbReference>
<comment type="caution">
    <text evidence="9">The sequence shown here is derived from an EMBL/GenBank/DDBJ whole genome shotgun (WGS) entry which is preliminary data.</text>
</comment>
<dbReference type="SUPFAM" id="SSF53800">
    <property type="entry name" value="Chelatase"/>
    <property type="match status" value="1"/>
</dbReference>
<evidence type="ECO:0000256" key="4">
    <source>
        <dbReference type="ARBA" id="ARBA00023239"/>
    </source>
</evidence>
<evidence type="ECO:0000313" key="9">
    <source>
        <dbReference type="EMBL" id="EKB50551.1"/>
    </source>
</evidence>
<dbReference type="CDD" id="cd00419">
    <property type="entry name" value="Ferrochelatase_C"/>
    <property type="match status" value="1"/>
</dbReference>
<comment type="pathway">
    <text evidence="7">Porphyrin-containing compound metabolism; protoheme biosynthesis; protoheme from protoporphyrin-IX: step 1/1.</text>
</comment>
<comment type="similarity">
    <text evidence="1 7 8">Belongs to the ferrochelatase family.</text>
</comment>
<feature type="binding site" evidence="7">
    <location>
        <position position="209"/>
    </location>
    <ligand>
        <name>Fe(2+)</name>
        <dbReference type="ChEBI" id="CHEBI:29033"/>
    </ligand>
</feature>
<dbReference type="GO" id="GO:0046872">
    <property type="term" value="F:metal ion binding"/>
    <property type="evidence" value="ECO:0007669"/>
    <property type="project" value="UniProtKB-KW"/>
</dbReference>
<dbReference type="PATRIC" id="fig|1225176.3.peg.806"/>
<dbReference type="PANTHER" id="PTHR11108:SF1">
    <property type="entry name" value="FERROCHELATASE, MITOCHONDRIAL"/>
    <property type="match status" value="1"/>
</dbReference>
<dbReference type="Gene3D" id="3.40.50.1400">
    <property type="match status" value="2"/>
</dbReference>
<dbReference type="PANTHER" id="PTHR11108">
    <property type="entry name" value="FERROCHELATASE"/>
    <property type="match status" value="1"/>
</dbReference>
<evidence type="ECO:0000256" key="5">
    <source>
        <dbReference type="ARBA" id="ARBA00023244"/>
    </source>
</evidence>
<keyword evidence="5 7" id="KW-0627">Porphyrin biosynthesis</keyword>
<name>K1L708_CECL9</name>
<evidence type="ECO:0000256" key="6">
    <source>
        <dbReference type="ARBA" id="ARBA00024536"/>
    </source>
</evidence>
<dbReference type="GO" id="GO:0006783">
    <property type="term" value="P:heme biosynthetic process"/>
    <property type="evidence" value="ECO:0007669"/>
    <property type="project" value="UniProtKB-UniRule"/>
</dbReference>
<comment type="subcellular location">
    <subcellularLocation>
        <location evidence="7">Cytoplasm</location>
    </subcellularLocation>
</comment>
<reference evidence="9 10" key="1">
    <citation type="journal article" date="2012" name="J. Bacteriol.">
        <title>Draft Genome Sequence of Cecembia lonarensis Strain LW9T, Isolated from Lonar Lake, a Haloalkaline Lake in India.</title>
        <authorList>
            <person name="Shivaji S."/>
            <person name="Ara S."/>
            <person name="Singh A."/>
            <person name="Pinnaka A.K."/>
        </authorList>
    </citation>
    <scope>NUCLEOTIDE SEQUENCE [LARGE SCALE GENOMIC DNA]</scope>
    <source>
        <strain evidence="9 10">LW9</strain>
    </source>
</reference>
<dbReference type="InterPro" id="IPR033659">
    <property type="entry name" value="Ferrochelatase_N"/>
</dbReference>
<comment type="function">
    <text evidence="7">Catalyzes the ferrous insertion into protoporphyrin IX.</text>
</comment>